<proteinExistence type="predicted"/>
<dbReference type="Proteomes" id="UP000015101">
    <property type="component" value="Unassembled WGS sequence"/>
</dbReference>
<dbReference type="RefSeq" id="XP_009023188.1">
    <property type="nucleotide sequence ID" value="XM_009024940.1"/>
</dbReference>
<dbReference type="EnsemblMetazoa" id="HelroT162851">
    <property type="protein sequence ID" value="HelroP162851"/>
    <property type="gene ID" value="HelroG162851"/>
</dbReference>
<protein>
    <submittedName>
        <fullName evidence="2 3">Uncharacterized protein</fullName>
    </submittedName>
</protein>
<dbReference type="EMBL" id="AMQM01001199">
    <property type="status" value="NOT_ANNOTATED_CDS"/>
    <property type="molecule type" value="Genomic_DNA"/>
</dbReference>
<evidence type="ECO:0000313" key="4">
    <source>
        <dbReference type="Proteomes" id="UP000015101"/>
    </source>
</evidence>
<dbReference type="HOGENOM" id="CLU_1847313_0_0_1"/>
<evidence type="ECO:0000256" key="1">
    <source>
        <dbReference type="SAM" id="MobiDB-lite"/>
    </source>
</evidence>
<evidence type="ECO:0000313" key="3">
    <source>
        <dbReference type="EnsemblMetazoa" id="HelroP162851"/>
    </source>
</evidence>
<dbReference type="AlphaFoldDB" id="T1ET99"/>
<dbReference type="CTD" id="20199799"/>
<gene>
    <name evidence="3" type="primary">20199799</name>
    <name evidence="2" type="ORF">HELRODRAFT_162851</name>
</gene>
<name>T1ET99_HELRO</name>
<sequence>MLSYRRSLLAEHRARAKEVMAQSKSMLTTMAIAGLWPKNIAVIVNIDDNHQQDSDNIQNDGMDDEDEDDLSNLDQKNGRCIGVVLNVLARMCDDIPVTMYNSEIKHIGPSWPALLSRLLGMLRRRDCVSSRRSMWCLVR</sequence>
<reference evidence="4" key="1">
    <citation type="submission" date="2012-12" db="EMBL/GenBank/DDBJ databases">
        <authorList>
            <person name="Hellsten U."/>
            <person name="Grimwood J."/>
            <person name="Chapman J.A."/>
            <person name="Shapiro H."/>
            <person name="Aerts A."/>
            <person name="Otillar R.P."/>
            <person name="Terry A.Y."/>
            <person name="Boore J.L."/>
            <person name="Simakov O."/>
            <person name="Marletaz F."/>
            <person name="Cho S.-J."/>
            <person name="Edsinger-Gonzales E."/>
            <person name="Havlak P."/>
            <person name="Kuo D.-H."/>
            <person name="Larsson T."/>
            <person name="Lv J."/>
            <person name="Arendt D."/>
            <person name="Savage R."/>
            <person name="Osoegawa K."/>
            <person name="de Jong P."/>
            <person name="Lindberg D.R."/>
            <person name="Seaver E.C."/>
            <person name="Weisblat D.A."/>
            <person name="Putnam N.H."/>
            <person name="Grigoriev I.V."/>
            <person name="Rokhsar D.S."/>
        </authorList>
    </citation>
    <scope>NUCLEOTIDE SEQUENCE</scope>
</reference>
<organism evidence="3 4">
    <name type="scientific">Helobdella robusta</name>
    <name type="common">Californian leech</name>
    <dbReference type="NCBI Taxonomy" id="6412"/>
    <lineage>
        <taxon>Eukaryota</taxon>
        <taxon>Metazoa</taxon>
        <taxon>Spiralia</taxon>
        <taxon>Lophotrochozoa</taxon>
        <taxon>Annelida</taxon>
        <taxon>Clitellata</taxon>
        <taxon>Hirudinea</taxon>
        <taxon>Rhynchobdellida</taxon>
        <taxon>Glossiphoniidae</taxon>
        <taxon>Helobdella</taxon>
    </lineage>
</organism>
<dbReference type="KEGG" id="hro:HELRODRAFT_162851"/>
<reference evidence="3" key="3">
    <citation type="submission" date="2015-06" db="UniProtKB">
        <authorList>
            <consortium name="EnsemblMetazoa"/>
        </authorList>
    </citation>
    <scope>IDENTIFICATION</scope>
</reference>
<dbReference type="EMBL" id="KB097143">
    <property type="protein sequence ID" value="ESN99328.1"/>
    <property type="molecule type" value="Genomic_DNA"/>
</dbReference>
<feature type="region of interest" description="Disordered" evidence="1">
    <location>
        <begin position="51"/>
        <end position="71"/>
    </location>
</feature>
<keyword evidence="4" id="KW-1185">Reference proteome</keyword>
<dbReference type="InParanoid" id="T1ET99"/>
<feature type="compositionally biased region" description="Acidic residues" evidence="1">
    <location>
        <begin position="61"/>
        <end position="71"/>
    </location>
</feature>
<accession>T1ET99</accession>
<evidence type="ECO:0000313" key="2">
    <source>
        <dbReference type="EMBL" id="ESN99328.1"/>
    </source>
</evidence>
<dbReference type="GeneID" id="20199799"/>
<reference evidence="2 4" key="2">
    <citation type="journal article" date="2013" name="Nature">
        <title>Insights into bilaterian evolution from three spiralian genomes.</title>
        <authorList>
            <person name="Simakov O."/>
            <person name="Marletaz F."/>
            <person name="Cho S.J."/>
            <person name="Edsinger-Gonzales E."/>
            <person name="Havlak P."/>
            <person name="Hellsten U."/>
            <person name="Kuo D.H."/>
            <person name="Larsson T."/>
            <person name="Lv J."/>
            <person name="Arendt D."/>
            <person name="Savage R."/>
            <person name="Osoegawa K."/>
            <person name="de Jong P."/>
            <person name="Grimwood J."/>
            <person name="Chapman J.A."/>
            <person name="Shapiro H."/>
            <person name="Aerts A."/>
            <person name="Otillar R.P."/>
            <person name="Terry A.Y."/>
            <person name="Boore J.L."/>
            <person name="Grigoriev I.V."/>
            <person name="Lindberg D.R."/>
            <person name="Seaver E.C."/>
            <person name="Weisblat D.A."/>
            <person name="Putnam N.H."/>
            <person name="Rokhsar D.S."/>
        </authorList>
    </citation>
    <scope>NUCLEOTIDE SEQUENCE</scope>
</reference>